<dbReference type="InterPro" id="IPR019734">
    <property type="entry name" value="TPR_rpt"/>
</dbReference>
<dbReference type="PANTHER" id="PTHR47678:SF4">
    <property type="entry name" value="SHOCK PROTEIN 70 (HSP70)-INTERACTING PROTEIN, PUTATIVE-RELATED"/>
    <property type="match status" value="1"/>
</dbReference>
<dbReference type="AlphaFoldDB" id="A0A7R9Q1Y5"/>
<evidence type="ECO:0000256" key="2">
    <source>
        <dbReference type="PROSITE-ProRule" id="PRU00176"/>
    </source>
</evidence>
<dbReference type="InterPro" id="IPR000571">
    <property type="entry name" value="Znf_CCCH"/>
</dbReference>
<organism evidence="7">
    <name type="scientific">Medioppia subpectinata</name>
    <dbReference type="NCBI Taxonomy" id="1979941"/>
    <lineage>
        <taxon>Eukaryota</taxon>
        <taxon>Metazoa</taxon>
        <taxon>Ecdysozoa</taxon>
        <taxon>Arthropoda</taxon>
        <taxon>Chelicerata</taxon>
        <taxon>Arachnida</taxon>
        <taxon>Acari</taxon>
        <taxon>Acariformes</taxon>
        <taxon>Sarcoptiformes</taxon>
        <taxon>Oribatida</taxon>
        <taxon>Brachypylina</taxon>
        <taxon>Oppioidea</taxon>
        <taxon>Oppiidae</taxon>
        <taxon>Medioppia</taxon>
    </lineage>
</organism>
<dbReference type="SMART" id="SM00028">
    <property type="entry name" value="TPR"/>
    <property type="match status" value="2"/>
</dbReference>
<protein>
    <submittedName>
        <fullName evidence="7">Uncharacterized protein</fullName>
    </submittedName>
</protein>
<gene>
    <name evidence="7" type="ORF">OSB1V03_LOCUS9555</name>
</gene>
<dbReference type="GO" id="GO:0003723">
    <property type="term" value="F:RNA binding"/>
    <property type="evidence" value="ECO:0007669"/>
    <property type="project" value="UniProtKB-UniRule"/>
</dbReference>
<keyword evidence="1 2" id="KW-0694">RNA-binding</keyword>
<feature type="region of interest" description="Disordered" evidence="4">
    <location>
        <begin position="1"/>
        <end position="40"/>
    </location>
</feature>
<keyword evidence="3" id="KW-0863">Zinc-finger</keyword>
<dbReference type="EMBL" id="OC861073">
    <property type="protein sequence ID" value="CAD7629138.1"/>
    <property type="molecule type" value="Genomic_DNA"/>
</dbReference>
<feature type="zinc finger region" description="C3H1-type" evidence="3">
    <location>
        <begin position="573"/>
        <end position="600"/>
    </location>
</feature>
<evidence type="ECO:0000256" key="4">
    <source>
        <dbReference type="SAM" id="MobiDB-lite"/>
    </source>
</evidence>
<dbReference type="SUPFAM" id="SSF54928">
    <property type="entry name" value="RNA-binding domain, RBD"/>
    <property type="match status" value="1"/>
</dbReference>
<dbReference type="InterPro" id="IPR000504">
    <property type="entry name" value="RRM_dom"/>
</dbReference>
<keyword evidence="3" id="KW-0479">Metal-binding</keyword>
<keyword evidence="3" id="KW-0862">Zinc</keyword>
<feature type="compositionally biased region" description="Basic and acidic residues" evidence="4">
    <location>
        <begin position="406"/>
        <end position="416"/>
    </location>
</feature>
<dbReference type="GO" id="GO:0008270">
    <property type="term" value="F:zinc ion binding"/>
    <property type="evidence" value="ECO:0007669"/>
    <property type="project" value="UniProtKB-KW"/>
</dbReference>
<reference evidence="7" key="1">
    <citation type="submission" date="2020-11" db="EMBL/GenBank/DDBJ databases">
        <authorList>
            <person name="Tran Van P."/>
        </authorList>
    </citation>
    <scope>NUCLEOTIDE SEQUENCE</scope>
</reference>
<keyword evidence="8" id="KW-1185">Reference proteome</keyword>
<dbReference type="Gene3D" id="1.25.40.10">
    <property type="entry name" value="Tetratricopeptide repeat domain"/>
    <property type="match status" value="1"/>
</dbReference>
<dbReference type="Gene3D" id="3.30.70.330">
    <property type="match status" value="1"/>
</dbReference>
<evidence type="ECO:0000313" key="8">
    <source>
        <dbReference type="Proteomes" id="UP000759131"/>
    </source>
</evidence>
<dbReference type="OrthoDB" id="2017782at2759"/>
<feature type="domain" description="RRM" evidence="5">
    <location>
        <begin position="470"/>
        <end position="553"/>
    </location>
</feature>
<sequence length="620" mass="68140">MSSLQSQSVSECMSSSSSSSTSSSPSMCLGSNETPNPLTTHHMIATNIPILPLTKSLRTTSRTTDDNNQHMIGAQELSKLYAIRSECYLTLGLHQLAFDDCVNGSQLDPKNPNLYRLKGRALLGLNRKESAEHSFQMSIELSKKYSQPSDESVISRYNALKEAGFDHQTANMFAPKSRSVNDAIDNILNTSLTSGQLSSLRDSYTRSLNTNDSGNQLPPQCLDTTMSAMFGNMNETNNSGNRANGASQALGLKLISDIDNCLGSILDSDGEKTHIFDEKNDNNIISATNCSDFSNMNINNNSINKSNNNYCDIGDNGYQSRSLSPQTKQSLFGISSDHQLMQKGNNFTIDLNKDSLGSQILPKTLKNNNRSAGSGGQSTRKTFADIASANAKKSVQTMKTTAKTNTMKDTDTRDTPVSRSQTPSDAGTKLSALESFGAPNYATESVDKIEKFGEIVVLEPIKPTNLMAYKGLWVCNISPDASYITLKKVFRKYGNFTGIQTFERKATNGSNIVFVHYDNSQSPTDAIAELFGVYRKDICFDEKTLLKLRFTPSMEQTKNGDMPSMEKARRVVEKSGECFNWRLSTGCHKGDRCSYKHIPINKAVDSQPWVKALKKKANDA</sequence>
<evidence type="ECO:0000313" key="7">
    <source>
        <dbReference type="EMBL" id="CAD7629138.1"/>
    </source>
</evidence>
<feature type="region of interest" description="Disordered" evidence="4">
    <location>
        <begin position="394"/>
        <end position="428"/>
    </location>
</feature>
<dbReference type="PANTHER" id="PTHR47678">
    <property type="entry name" value="TETRATRICOPEPTIDE REPEAT PROTEIN 31"/>
    <property type="match status" value="1"/>
</dbReference>
<evidence type="ECO:0000256" key="1">
    <source>
        <dbReference type="ARBA" id="ARBA00022884"/>
    </source>
</evidence>
<dbReference type="SUPFAM" id="SSF48452">
    <property type="entry name" value="TPR-like"/>
    <property type="match status" value="1"/>
</dbReference>
<name>A0A7R9Q1Y5_9ACAR</name>
<dbReference type="InterPro" id="IPR035979">
    <property type="entry name" value="RBD_domain_sf"/>
</dbReference>
<dbReference type="Pfam" id="PF00076">
    <property type="entry name" value="RRM_1"/>
    <property type="match status" value="1"/>
</dbReference>
<proteinExistence type="predicted"/>
<dbReference type="PROSITE" id="PS50102">
    <property type="entry name" value="RRM"/>
    <property type="match status" value="1"/>
</dbReference>
<dbReference type="InterPro" id="IPR012677">
    <property type="entry name" value="Nucleotide-bd_a/b_plait_sf"/>
</dbReference>
<feature type="compositionally biased region" description="Low complexity" evidence="4">
    <location>
        <begin position="1"/>
        <end position="31"/>
    </location>
</feature>
<feature type="domain" description="C3H1-type" evidence="6">
    <location>
        <begin position="573"/>
        <end position="600"/>
    </location>
</feature>
<dbReference type="Proteomes" id="UP000759131">
    <property type="component" value="Unassembled WGS sequence"/>
</dbReference>
<evidence type="ECO:0000259" key="5">
    <source>
        <dbReference type="PROSITE" id="PS50102"/>
    </source>
</evidence>
<dbReference type="PROSITE" id="PS50103">
    <property type="entry name" value="ZF_C3H1"/>
    <property type="match status" value="1"/>
</dbReference>
<dbReference type="InterPro" id="IPR011990">
    <property type="entry name" value="TPR-like_helical_dom_sf"/>
</dbReference>
<accession>A0A7R9Q1Y5</accession>
<dbReference type="EMBL" id="CAJPIZ010006498">
    <property type="protein sequence ID" value="CAG2109568.1"/>
    <property type="molecule type" value="Genomic_DNA"/>
</dbReference>
<dbReference type="CDD" id="cd00590">
    <property type="entry name" value="RRM_SF"/>
    <property type="match status" value="1"/>
</dbReference>
<evidence type="ECO:0000256" key="3">
    <source>
        <dbReference type="PROSITE-ProRule" id="PRU00723"/>
    </source>
</evidence>
<evidence type="ECO:0000259" key="6">
    <source>
        <dbReference type="PROSITE" id="PS50103"/>
    </source>
</evidence>